<comment type="caution">
    <text evidence="2">The sequence shown here is derived from an EMBL/GenBank/DDBJ whole genome shotgun (WGS) entry which is preliminary data.</text>
</comment>
<evidence type="ECO:0000256" key="1">
    <source>
        <dbReference type="SAM" id="Phobius"/>
    </source>
</evidence>
<keyword evidence="1" id="KW-0812">Transmembrane</keyword>
<feature type="transmembrane region" description="Helical" evidence="1">
    <location>
        <begin position="6"/>
        <end position="28"/>
    </location>
</feature>
<dbReference type="Pfam" id="PF13131">
    <property type="entry name" value="DUF3951"/>
    <property type="match status" value="1"/>
</dbReference>
<protein>
    <submittedName>
        <fullName evidence="2">DUF3951 domain-containing protein</fullName>
    </submittedName>
</protein>
<evidence type="ECO:0000313" key="2">
    <source>
        <dbReference type="EMBL" id="OUM48720.1"/>
    </source>
</evidence>
<reference evidence="3 5" key="2">
    <citation type="submission" date="2017-09" db="EMBL/GenBank/DDBJ databases">
        <title>Large-scale bioinformatics analysis of Bacillus genomes uncovers conserved roles of natural products in bacterial physiology.</title>
        <authorList>
            <consortium name="Agbiome Team Llc"/>
            <person name="Bleich R.M."/>
            <person name="Grubbs K.J."/>
            <person name="Santa Maria K.C."/>
            <person name="Allen S.E."/>
            <person name="Farag S."/>
            <person name="Shank E.A."/>
            <person name="Bowers A."/>
        </authorList>
    </citation>
    <scope>NUCLEOTIDE SEQUENCE [LARGE SCALE GENOMIC DNA]</scope>
    <source>
        <strain evidence="3 5">AFS009893</strain>
    </source>
</reference>
<sequence length="56" mass="6380">MILLTIGAILFIVFIFFIIGLLTFAMLVNKATPQIYYTPCDSMTIQSHKKNRGKRS</sequence>
<reference evidence="2 4" key="1">
    <citation type="submission" date="2017-02" db="EMBL/GenBank/DDBJ databases">
        <title>Bacillus pseudomycoides isolate FSL K6-0042.</title>
        <authorList>
            <person name="Kovac J."/>
        </authorList>
    </citation>
    <scope>NUCLEOTIDE SEQUENCE [LARGE SCALE GENOMIC DNA]</scope>
    <source>
        <strain evidence="2 4">FSL K6-0042</strain>
    </source>
</reference>
<dbReference type="Proteomes" id="UP000195321">
    <property type="component" value="Unassembled WGS sequence"/>
</dbReference>
<evidence type="ECO:0000313" key="3">
    <source>
        <dbReference type="EMBL" id="PEM55850.1"/>
    </source>
</evidence>
<proteinExistence type="predicted"/>
<evidence type="ECO:0000313" key="5">
    <source>
        <dbReference type="Proteomes" id="UP000219775"/>
    </source>
</evidence>
<organism evidence="2 4">
    <name type="scientific">Bacillus pseudomycoides</name>
    <dbReference type="NCBI Taxonomy" id="64104"/>
    <lineage>
        <taxon>Bacteria</taxon>
        <taxon>Bacillati</taxon>
        <taxon>Bacillota</taxon>
        <taxon>Bacilli</taxon>
        <taxon>Bacillales</taxon>
        <taxon>Bacillaceae</taxon>
        <taxon>Bacillus</taxon>
        <taxon>Bacillus cereus group</taxon>
    </lineage>
</organism>
<accession>A0A1Y3MJV1</accession>
<evidence type="ECO:0000313" key="4">
    <source>
        <dbReference type="Proteomes" id="UP000195321"/>
    </source>
</evidence>
<dbReference type="InterPro" id="IPR025028">
    <property type="entry name" value="DUF3951"/>
</dbReference>
<keyword evidence="1" id="KW-1133">Transmembrane helix</keyword>
<keyword evidence="1" id="KW-0472">Membrane</keyword>
<dbReference type="EMBL" id="MWPX01000011">
    <property type="protein sequence ID" value="OUM48720.1"/>
    <property type="molecule type" value="Genomic_DNA"/>
</dbReference>
<dbReference type="EMBL" id="NUDP01000312">
    <property type="protein sequence ID" value="PEM55850.1"/>
    <property type="molecule type" value="Genomic_DNA"/>
</dbReference>
<gene>
    <name evidence="2" type="ORF">BW425_12310</name>
    <name evidence="3" type="ORF">CN613_30340</name>
</gene>
<dbReference type="RefSeq" id="WP_016114206.1">
    <property type="nucleotide sequence ID" value="NZ_CP189809.1"/>
</dbReference>
<dbReference type="AlphaFoldDB" id="A0A1Y3MJV1"/>
<dbReference type="Proteomes" id="UP000219775">
    <property type="component" value="Unassembled WGS sequence"/>
</dbReference>
<name>A0A1Y3MJV1_9BACI</name>